<organism evidence="3 4">
    <name type="scientific">Arenibacter antarcticus</name>
    <dbReference type="NCBI Taxonomy" id="2040469"/>
    <lineage>
        <taxon>Bacteria</taxon>
        <taxon>Pseudomonadati</taxon>
        <taxon>Bacteroidota</taxon>
        <taxon>Flavobacteriia</taxon>
        <taxon>Flavobacteriales</taxon>
        <taxon>Flavobacteriaceae</taxon>
        <taxon>Arenibacter</taxon>
    </lineage>
</organism>
<accession>A0ABW5VHT1</accession>
<proteinExistence type="predicted"/>
<sequence length="63" mass="7559">MNYRIKSLMYFICFLASVIFYYNMDVEKEQNTPSKSVETPKKTKDTLKPEEHLVELHETLERT</sequence>
<evidence type="ECO:0000313" key="4">
    <source>
        <dbReference type="Proteomes" id="UP001597532"/>
    </source>
</evidence>
<keyword evidence="2" id="KW-0812">Transmembrane</keyword>
<keyword evidence="2" id="KW-0472">Membrane</keyword>
<evidence type="ECO:0000256" key="2">
    <source>
        <dbReference type="SAM" id="Phobius"/>
    </source>
</evidence>
<evidence type="ECO:0000313" key="3">
    <source>
        <dbReference type="EMBL" id="MFD2791238.1"/>
    </source>
</evidence>
<feature type="region of interest" description="Disordered" evidence="1">
    <location>
        <begin position="28"/>
        <end position="52"/>
    </location>
</feature>
<dbReference type="RefSeq" id="WP_251806440.1">
    <property type="nucleotide sequence ID" value="NZ_CP166679.1"/>
</dbReference>
<name>A0ABW5VHT1_9FLAO</name>
<dbReference type="EMBL" id="JBHUOK010000032">
    <property type="protein sequence ID" value="MFD2791238.1"/>
    <property type="molecule type" value="Genomic_DNA"/>
</dbReference>
<gene>
    <name evidence="3" type="ORF">ACFS1K_15790</name>
</gene>
<keyword evidence="4" id="KW-1185">Reference proteome</keyword>
<dbReference type="Proteomes" id="UP001597532">
    <property type="component" value="Unassembled WGS sequence"/>
</dbReference>
<protein>
    <submittedName>
        <fullName evidence="3">Uncharacterized protein</fullName>
    </submittedName>
</protein>
<comment type="caution">
    <text evidence="3">The sequence shown here is derived from an EMBL/GenBank/DDBJ whole genome shotgun (WGS) entry which is preliminary data.</text>
</comment>
<evidence type="ECO:0000256" key="1">
    <source>
        <dbReference type="SAM" id="MobiDB-lite"/>
    </source>
</evidence>
<keyword evidence="2" id="KW-1133">Transmembrane helix</keyword>
<feature type="compositionally biased region" description="Basic and acidic residues" evidence="1">
    <location>
        <begin position="38"/>
        <end position="52"/>
    </location>
</feature>
<reference evidence="4" key="1">
    <citation type="journal article" date="2019" name="Int. J. Syst. Evol. Microbiol.">
        <title>The Global Catalogue of Microorganisms (GCM) 10K type strain sequencing project: providing services to taxonomists for standard genome sequencing and annotation.</title>
        <authorList>
            <consortium name="The Broad Institute Genomics Platform"/>
            <consortium name="The Broad Institute Genome Sequencing Center for Infectious Disease"/>
            <person name="Wu L."/>
            <person name="Ma J."/>
        </authorList>
    </citation>
    <scope>NUCLEOTIDE SEQUENCE [LARGE SCALE GENOMIC DNA]</scope>
    <source>
        <strain evidence="4">KCTC 52924</strain>
    </source>
</reference>
<feature type="transmembrane region" description="Helical" evidence="2">
    <location>
        <begin position="7"/>
        <end position="24"/>
    </location>
</feature>